<feature type="domain" description="Lincosamide nucleotidyltransferase-like C-terminal" evidence="1">
    <location>
        <begin position="152"/>
        <end position="253"/>
    </location>
</feature>
<sequence length="262" mass="28986">MSPASDLEGHAGLDARLRDAMHADQRITHALAYGSFTQGTADRFSDLEYWLFLDPETELDVREWLGRLMPILHFVVNEFGTPTAIGPGLLRVELHALPNTQLAALEGWGNEHLFPERMRVKDSDGRLASALQKLAANPPPDPQLQATLDRTLNWLAFGLNVLARGERLRAHGLLWWVQSGLLTLAVVESGHTDYLLNPARLAEGRLDADTLRRYEGIAGSLKELESAYANAVTWTLELAGQLALRVNPELASDLKERARVGT</sequence>
<name>A0A7W8JU89_9DEIO</name>
<comment type="caution">
    <text evidence="2">The sequence shown here is derived from an EMBL/GenBank/DDBJ whole genome shotgun (WGS) entry which is preliminary data.</text>
</comment>
<evidence type="ECO:0000313" key="3">
    <source>
        <dbReference type="Proteomes" id="UP000552709"/>
    </source>
</evidence>
<dbReference type="GO" id="GO:0016740">
    <property type="term" value="F:transferase activity"/>
    <property type="evidence" value="ECO:0007669"/>
    <property type="project" value="UniProtKB-KW"/>
</dbReference>
<proteinExistence type="predicted"/>
<keyword evidence="2" id="KW-0808">Transferase</keyword>
<dbReference type="InterPro" id="IPR048495">
    <property type="entry name" value="LinB-like_C"/>
</dbReference>
<dbReference type="RefSeq" id="WP_184127849.1">
    <property type="nucleotide sequence ID" value="NZ_JACHFL010000002.1"/>
</dbReference>
<dbReference type="Gene3D" id="3.30.460.10">
    <property type="entry name" value="Beta Polymerase, domain 2"/>
    <property type="match status" value="1"/>
</dbReference>
<evidence type="ECO:0000259" key="1">
    <source>
        <dbReference type="Pfam" id="PF21418"/>
    </source>
</evidence>
<dbReference type="Proteomes" id="UP000552709">
    <property type="component" value="Unassembled WGS sequence"/>
</dbReference>
<reference evidence="2 3" key="1">
    <citation type="submission" date="2020-08" db="EMBL/GenBank/DDBJ databases">
        <title>Genomic Encyclopedia of Type Strains, Phase IV (KMG-IV): sequencing the most valuable type-strain genomes for metagenomic binning, comparative biology and taxonomic classification.</title>
        <authorList>
            <person name="Goeker M."/>
        </authorList>
    </citation>
    <scope>NUCLEOTIDE SEQUENCE [LARGE SCALE GENOMIC DNA]</scope>
    <source>
        <strain evidence="2 3">DSM 27939</strain>
    </source>
</reference>
<organism evidence="2 3">
    <name type="scientific">Deinococcus humi</name>
    <dbReference type="NCBI Taxonomy" id="662880"/>
    <lineage>
        <taxon>Bacteria</taxon>
        <taxon>Thermotogati</taxon>
        <taxon>Deinococcota</taxon>
        <taxon>Deinococci</taxon>
        <taxon>Deinococcales</taxon>
        <taxon>Deinococcaceae</taxon>
        <taxon>Deinococcus</taxon>
    </lineage>
</organism>
<accession>A0A7W8JU89</accession>
<protein>
    <submittedName>
        <fullName evidence="2">Lincosamide nucleotidyltransferase</fullName>
    </submittedName>
</protein>
<dbReference type="Pfam" id="PF21418">
    <property type="entry name" value="LinB-like_C"/>
    <property type="match status" value="1"/>
</dbReference>
<gene>
    <name evidence="2" type="ORF">HNQ08_000849</name>
</gene>
<evidence type="ECO:0000313" key="2">
    <source>
        <dbReference type="EMBL" id="MBB5361764.1"/>
    </source>
</evidence>
<dbReference type="InterPro" id="IPR043519">
    <property type="entry name" value="NT_sf"/>
</dbReference>
<keyword evidence="3" id="KW-1185">Reference proteome</keyword>
<dbReference type="EMBL" id="JACHFL010000002">
    <property type="protein sequence ID" value="MBB5361764.1"/>
    <property type="molecule type" value="Genomic_DNA"/>
</dbReference>
<dbReference type="Gene3D" id="1.20.120.330">
    <property type="entry name" value="Nucleotidyltransferases domain 2"/>
    <property type="match status" value="1"/>
</dbReference>
<dbReference type="AlphaFoldDB" id="A0A7W8JU89"/>